<evidence type="ECO:0000256" key="7">
    <source>
        <dbReference type="ARBA" id="ARBA00022660"/>
    </source>
</evidence>
<evidence type="ECO:0000256" key="2">
    <source>
        <dbReference type="ARBA" id="ARBA00004298"/>
    </source>
</evidence>
<dbReference type="Pfam" id="PF07225">
    <property type="entry name" value="NDUF_B4"/>
    <property type="match status" value="1"/>
</dbReference>
<keyword evidence="12" id="KW-0496">Mitochondrion</keyword>
<evidence type="ECO:0000256" key="11">
    <source>
        <dbReference type="ARBA" id="ARBA00022989"/>
    </source>
</evidence>
<sequence length="86" mass="10096">MDPPTPLPGCNYRPAPLASLPETLDANYYKASPERRRAEAERLAIRARLKYEYQLKLNDPHRVGLIDHREKLIKEGKYERTIPFIY</sequence>
<protein>
    <recommendedName>
        <fullName evidence="5">NADH dehydrogenase [ubiquinone] 1 beta subcomplex subunit 4</fullName>
    </recommendedName>
    <alternativeName>
        <fullName evidence="14">Complex I-B15</fullName>
    </alternativeName>
    <alternativeName>
        <fullName evidence="15">NADH-ubiquinone oxidoreductase B15 subunit</fullName>
    </alternativeName>
</protein>
<keyword evidence="6" id="KW-0813">Transport</keyword>
<dbReference type="AlphaFoldDB" id="A0A9Q1AWA4"/>
<keyword evidence="11" id="KW-1133">Transmembrane helix</keyword>
<dbReference type="PANTHER" id="PTHR15469:SF0">
    <property type="entry name" value="NADH DEHYDROGENASE [UBIQUINONE] 1 BETA SUBCOMPLEX SUBUNIT 4"/>
    <property type="match status" value="1"/>
</dbReference>
<evidence type="ECO:0000256" key="12">
    <source>
        <dbReference type="ARBA" id="ARBA00023128"/>
    </source>
</evidence>
<accession>A0A9Q1AWA4</accession>
<evidence type="ECO:0000256" key="15">
    <source>
        <dbReference type="ARBA" id="ARBA00030987"/>
    </source>
</evidence>
<evidence type="ECO:0000256" key="1">
    <source>
        <dbReference type="ARBA" id="ARBA00003195"/>
    </source>
</evidence>
<keyword evidence="13" id="KW-0472">Membrane</keyword>
<evidence type="ECO:0000256" key="3">
    <source>
        <dbReference type="ARBA" id="ARBA00007260"/>
    </source>
</evidence>
<reference evidence="16" key="1">
    <citation type="journal article" date="2023" name="DNA Res.">
        <title>Chromosome-level genome assembly of Phrynocephalus forsythii using third-generation DNA sequencing and Hi-C analysis.</title>
        <authorList>
            <person name="Qi Y."/>
            <person name="Zhao W."/>
            <person name="Zhao Y."/>
            <person name="Niu C."/>
            <person name="Cao S."/>
            <person name="Zhang Y."/>
        </authorList>
    </citation>
    <scope>NUCLEOTIDE SEQUENCE</scope>
    <source>
        <tissue evidence="16">Muscle</tissue>
    </source>
</reference>
<dbReference type="OrthoDB" id="5818798at2759"/>
<comment type="subunit">
    <text evidence="4">Complex I is composed of 45 different subunits.</text>
</comment>
<comment type="caution">
    <text evidence="16">The sequence shown here is derived from an EMBL/GenBank/DDBJ whole genome shotgun (WGS) entry which is preliminary data.</text>
</comment>
<evidence type="ECO:0000256" key="6">
    <source>
        <dbReference type="ARBA" id="ARBA00022448"/>
    </source>
</evidence>
<evidence type="ECO:0000256" key="5">
    <source>
        <dbReference type="ARBA" id="ARBA00018681"/>
    </source>
</evidence>
<evidence type="ECO:0000256" key="8">
    <source>
        <dbReference type="ARBA" id="ARBA00022692"/>
    </source>
</evidence>
<evidence type="ECO:0000313" key="16">
    <source>
        <dbReference type="EMBL" id="KAJ7315853.1"/>
    </source>
</evidence>
<dbReference type="GO" id="GO:0005743">
    <property type="term" value="C:mitochondrial inner membrane"/>
    <property type="evidence" value="ECO:0007669"/>
    <property type="project" value="UniProtKB-SubCell"/>
</dbReference>
<name>A0A9Q1AWA4_9SAUR</name>
<keyword evidence="9" id="KW-0999">Mitochondrion inner membrane</keyword>
<gene>
    <name evidence="16" type="ORF">JRQ81_002015</name>
</gene>
<keyword evidence="17" id="KW-1185">Reference proteome</keyword>
<dbReference type="InterPro" id="IPR009866">
    <property type="entry name" value="NADH_UbQ_OxRdtase_NDUFB4_su"/>
</dbReference>
<evidence type="ECO:0000256" key="4">
    <source>
        <dbReference type="ARBA" id="ARBA00011533"/>
    </source>
</evidence>
<proteinExistence type="inferred from homology"/>
<evidence type="ECO:0000313" key="17">
    <source>
        <dbReference type="Proteomes" id="UP001142489"/>
    </source>
</evidence>
<keyword evidence="8" id="KW-0812">Transmembrane</keyword>
<evidence type="ECO:0000256" key="10">
    <source>
        <dbReference type="ARBA" id="ARBA00022982"/>
    </source>
</evidence>
<dbReference type="Proteomes" id="UP001142489">
    <property type="component" value="Unassembled WGS sequence"/>
</dbReference>
<evidence type="ECO:0000256" key="14">
    <source>
        <dbReference type="ARBA" id="ARBA00030212"/>
    </source>
</evidence>
<dbReference type="EMBL" id="JAPFRF010000011">
    <property type="protein sequence ID" value="KAJ7315853.1"/>
    <property type="molecule type" value="Genomic_DNA"/>
</dbReference>
<comment type="function">
    <text evidence="1">Accessory subunit of the mitochondrial membrane respiratory chain NADH dehydrogenase (Complex I), that is believed not to be involved in catalysis. Complex I functions in the transfer of electrons from NADH to the respiratory chain. The immediate electron acceptor for the enzyme is believed to be ubiquinone.</text>
</comment>
<organism evidence="16 17">
    <name type="scientific">Phrynocephalus forsythii</name>
    <dbReference type="NCBI Taxonomy" id="171643"/>
    <lineage>
        <taxon>Eukaryota</taxon>
        <taxon>Metazoa</taxon>
        <taxon>Chordata</taxon>
        <taxon>Craniata</taxon>
        <taxon>Vertebrata</taxon>
        <taxon>Euteleostomi</taxon>
        <taxon>Lepidosauria</taxon>
        <taxon>Squamata</taxon>
        <taxon>Bifurcata</taxon>
        <taxon>Unidentata</taxon>
        <taxon>Episquamata</taxon>
        <taxon>Toxicofera</taxon>
        <taxon>Iguania</taxon>
        <taxon>Acrodonta</taxon>
        <taxon>Agamidae</taxon>
        <taxon>Agaminae</taxon>
        <taxon>Phrynocephalus</taxon>
    </lineage>
</organism>
<comment type="similarity">
    <text evidence="3">Belongs to the complex I NDUFB4 subunit family.</text>
</comment>
<evidence type="ECO:0000256" key="13">
    <source>
        <dbReference type="ARBA" id="ARBA00023136"/>
    </source>
</evidence>
<keyword evidence="7" id="KW-0679">Respiratory chain</keyword>
<keyword evidence="10" id="KW-0249">Electron transport</keyword>
<dbReference type="PANTHER" id="PTHR15469">
    <property type="entry name" value="NADH-UBIQUINONE OXIDOREDUCTASE B15 SUBUNIT"/>
    <property type="match status" value="1"/>
</dbReference>
<evidence type="ECO:0000256" key="9">
    <source>
        <dbReference type="ARBA" id="ARBA00022792"/>
    </source>
</evidence>
<comment type="subcellular location">
    <subcellularLocation>
        <location evidence="2">Mitochondrion inner membrane</location>
        <topology evidence="2">Single-pass membrane protein</topology>
        <orientation evidence="2">Matrix side</orientation>
    </subcellularLocation>
</comment>